<feature type="region of interest" description="Disordered" evidence="2">
    <location>
        <begin position="820"/>
        <end position="843"/>
    </location>
</feature>
<reference evidence="4 5" key="1">
    <citation type="submission" date="2021-05" db="EMBL/GenBank/DDBJ databases">
        <title>Genome Assembly of Synthetic Allotetraploid Brassica napus Reveals Homoeologous Exchanges between Subgenomes.</title>
        <authorList>
            <person name="Davis J.T."/>
        </authorList>
    </citation>
    <scope>NUCLEOTIDE SEQUENCE [LARGE SCALE GENOMIC DNA]</scope>
    <source>
        <strain evidence="5">cv. Da-Ae</strain>
        <tissue evidence="4">Seedling</tissue>
    </source>
</reference>
<dbReference type="Proteomes" id="UP000824890">
    <property type="component" value="Unassembled WGS sequence"/>
</dbReference>
<feature type="domain" description="PX" evidence="3">
    <location>
        <begin position="50"/>
        <end position="167"/>
    </location>
</feature>
<keyword evidence="5" id="KW-1185">Reference proteome</keyword>
<evidence type="ECO:0000256" key="2">
    <source>
        <dbReference type="SAM" id="MobiDB-lite"/>
    </source>
</evidence>
<dbReference type="Gene3D" id="3.30.1520.10">
    <property type="entry name" value="Phox-like domain"/>
    <property type="match status" value="2"/>
</dbReference>
<gene>
    <name evidence="4" type="ORF">HID58_013085</name>
</gene>
<evidence type="ECO:0000313" key="4">
    <source>
        <dbReference type="EMBL" id="KAH0935968.1"/>
    </source>
</evidence>
<feature type="domain" description="PX" evidence="3">
    <location>
        <begin position="661"/>
        <end position="778"/>
    </location>
</feature>
<dbReference type="PANTHER" id="PTHR46856:SF4">
    <property type="entry name" value="PX DOMAIN-CONTAINING PROTEIN"/>
    <property type="match status" value="1"/>
</dbReference>
<dbReference type="EMBL" id="JAGKQM010000003">
    <property type="protein sequence ID" value="KAH0935968.1"/>
    <property type="molecule type" value="Genomic_DNA"/>
</dbReference>
<feature type="region of interest" description="Disordered" evidence="2">
    <location>
        <begin position="429"/>
        <end position="465"/>
    </location>
</feature>
<feature type="compositionally biased region" description="Low complexity" evidence="2">
    <location>
        <begin position="178"/>
        <end position="188"/>
    </location>
</feature>
<evidence type="ECO:0000256" key="1">
    <source>
        <dbReference type="SAM" id="Coils"/>
    </source>
</evidence>
<feature type="coiled-coil region" evidence="1">
    <location>
        <begin position="472"/>
        <end position="517"/>
    </location>
</feature>
<feature type="region of interest" description="Disordered" evidence="2">
    <location>
        <begin position="209"/>
        <end position="232"/>
    </location>
</feature>
<name>A0ABQ8E2W2_BRANA</name>
<proteinExistence type="predicted"/>
<feature type="coiled-coil region" evidence="1">
    <location>
        <begin position="1083"/>
        <end position="1128"/>
    </location>
</feature>
<dbReference type="SUPFAM" id="SSF64268">
    <property type="entry name" value="PX domain"/>
    <property type="match status" value="2"/>
</dbReference>
<dbReference type="SMART" id="SM00312">
    <property type="entry name" value="PX"/>
    <property type="match status" value="2"/>
</dbReference>
<feature type="region of interest" description="Disordered" evidence="2">
    <location>
        <begin position="1040"/>
        <end position="1079"/>
    </location>
</feature>
<evidence type="ECO:0000313" key="5">
    <source>
        <dbReference type="Proteomes" id="UP000824890"/>
    </source>
</evidence>
<dbReference type="InterPro" id="IPR044588">
    <property type="entry name" value="EREX-like"/>
</dbReference>
<feature type="compositionally biased region" description="Polar residues" evidence="2">
    <location>
        <begin position="209"/>
        <end position="222"/>
    </location>
</feature>
<sequence>MMQRRSPPKHRHDGTSPLPLGMDWSPPPRKLNGGDTVWPHDPRTGWSYCVTIPSWVLLPKSKYSDPVVEQFYRVQISVQSPEGVTTMRRVLRRFNDFLKLLTDLKKAFPRKRFPSAPPKGLLRMKSRAVLEERRCSLEEWITKLLSDIELARSVVVASFLELEAAARSACQDVDQNASDTNNDSTSSSPMVHPSLSLFQTGGSSSLTSDYGSDTVYETSELGSPSVGHDDISEIGTEDLNLDEEVTNPIEKLVNFSMSNIDEGLSMSQTILEQLEDFPKHKVRSRYVNSIQGKDVYNGNASKDVFLVRTGFLYTGETSTSGLLSSSSESHLDLHRGAGVSHGTGLVCNPERQGSAQIVLPVDLRKKLNRILLTTNERLVNAKTDMEDLIARLNQEIAVKDYLNKKVNDLEGGLETTKQRSKENLEQAILTERERSTTEEQADLESLQQDGSSHEEPTEEPTISERDVLSKELDARKQQLGDLSRRYNELEAKSKADIKVLVKEVKSLRRSHVELEKKLTQSLTDKTEAEKLLEHERKLLENTASARKKLLTDCRILHDRLKEYNLNLSTDGNGSLVEDSTTVSDALRLLSISDDQIEEVESLVEMMQRRSPPKHRHDGTSPLPLGMDWSPPPRKLNGGDTVWPHDPRTGWSYCITIPSWALLPKSKYSDPVVYLCNILEEQFYRVQISVQSPEGVTTMRGVFRRFNDFLKLLTDLKKAFPRKRFPSAPPKGLLRMKSRAVLEERRCSLEEWITKLLSDIELARSVVVASFLELEAAARSACQDVDQNASDTNNDSTSSSPMVHPSLSLFQTGGSSSLTSDYGSDTVYETSELGSPSVGHDDISEIGTEDLNLDEEVTNPIEKLVNFSMSNIDEGLSMSQTILEQLEDFPKHKVRSRYVNSIQGKDVYNGNASKDVFLVRTGFLYTGETSTSGLLSSSSESHLDLHRGAGVSHGTGLVCNPERQGSAQIVLPVDLRKKLNRILLTTNERLVNAKTDMEDLIARLNQEIAVKDYLNKKVNDLEGGLETTKQRSKENLEQAILTERERSTTEEQADLESLQQDGSSHEEPTEEPTISERDVLSKELDARKQQLGDLSRRYNELEAKSKADIKVLVKEVKSLRRSHVELEKKLTQSLTDKTEAEKLLEHERKLLENTASARKKLLTDCRILHDRLKEYNLNLSTDGNGSLVEDSTTVSDALRLLSISDDQIEEAQLLAGFDETAQGIDKSLSIHTETRIMEDELRKTLGEIFVENAKLRKQVNSAMLRALQQDVKTTKEDMNEKEEASTETLNVV</sequence>
<dbReference type="PROSITE" id="PS50195">
    <property type="entry name" value="PX"/>
    <property type="match status" value="2"/>
</dbReference>
<accession>A0ABQ8E2W2</accession>
<keyword evidence="1" id="KW-0175">Coiled coil</keyword>
<comment type="caution">
    <text evidence="4">The sequence shown here is derived from an EMBL/GenBank/DDBJ whole genome shotgun (WGS) entry which is preliminary data.</text>
</comment>
<feature type="compositionally biased region" description="Polar residues" evidence="2">
    <location>
        <begin position="820"/>
        <end position="833"/>
    </location>
</feature>
<feature type="region of interest" description="Disordered" evidence="2">
    <location>
        <begin position="1"/>
        <end position="31"/>
    </location>
</feature>
<feature type="region of interest" description="Disordered" evidence="2">
    <location>
        <begin position="170"/>
        <end position="194"/>
    </location>
</feature>
<dbReference type="Pfam" id="PF00787">
    <property type="entry name" value="PX"/>
    <property type="match status" value="2"/>
</dbReference>
<dbReference type="InterPro" id="IPR036871">
    <property type="entry name" value="PX_dom_sf"/>
</dbReference>
<feature type="region of interest" description="Disordered" evidence="2">
    <location>
        <begin position="781"/>
        <end position="805"/>
    </location>
</feature>
<protein>
    <recommendedName>
        <fullName evidence="3">PX domain-containing protein</fullName>
    </recommendedName>
</protein>
<feature type="compositionally biased region" description="Basic residues" evidence="2">
    <location>
        <begin position="1"/>
        <end position="12"/>
    </location>
</feature>
<dbReference type="PANTHER" id="PTHR46856">
    <property type="entry name" value="PX DOMAIN-CONTAINING PROTEIN EREL1-RELATED"/>
    <property type="match status" value="1"/>
</dbReference>
<feature type="compositionally biased region" description="Low complexity" evidence="2">
    <location>
        <begin position="789"/>
        <end position="799"/>
    </location>
</feature>
<feature type="region of interest" description="Disordered" evidence="2">
    <location>
        <begin position="606"/>
        <end position="630"/>
    </location>
</feature>
<evidence type="ECO:0000259" key="3">
    <source>
        <dbReference type="PROSITE" id="PS50195"/>
    </source>
</evidence>
<organism evidence="4 5">
    <name type="scientific">Brassica napus</name>
    <name type="common">Rape</name>
    <dbReference type="NCBI Taxonomy" id="3708"/>
    <lineage>
        <taxon>Eukaryota</taxon>
        <taxon>Viridiplantae</taxon>
        <taxon>Streptophyta</taxon>
        <taxon>Embryophyta</taxon>
        <taxon>Tracheophyta</taxon>
        <taxon>Spermatophyta</taxon>
        <taxon>Magnoliopsida</taxon>
        <taxon>eudicotyledons</taxon>
        <taxon>Gunneridae</taxon>
        <taxon>Pentapetalae</taxon>
        <taxon>rosids</taxon>
        <taxon>malvids</taxon>
        <taxon>Brassicales</taxon>
        <taxon>Brassicaceae</taxon>
        <taxon>Brassiceae</taxon>
        <taxon>Brassica</taxon>
    </lineage>
</organism>
<dbReference type="InterPro" id="IPR001683">
    <property type="entry name" value="PX_dom"/>
</dbReference>